<comment type="caution">
    <text evidence="3">The sequence shown here is derived from an EMBL/GenBank/DDBJ whole genome shotgun (WGS) entry which is preliminary data.</text>
</comment>
<proteinExistence type="predicted"/>
<feature type="region of interest" description="Disordered" evidence="2">
    <location>
        <begin position="482"/>
        <end position="583"/>
    </location>
</feature>
<dbReference type="OrthoDB" id="2798624at2759"/>
<feature type="compositionally biased region" description="Low complexity" evidence="2">
    <location>
        <begin position="501"/>
        <end position="519"/>
    </location>
</feature>
<feature type="compositionally biased region" description="Low complexity" evidence="2">
    <location>
        <begin position="767"/>
        <end position="781"/>
    </location>
</feature>
<feature type="compositionally biased region" description="Low complexity" evidence="2">
    <location>
        <begin position="602"/>
        <end position="625"/>
    </location>
</feature>
<feature type="coiled-coil region" evidence="1">
    <location>
        <begin position="74"/>
        <end position="157"/>
    </location>
</feature>
<name>A0A4Y7TT45_COPMI</name>
<protein>
    <submittedName>
        <fullName evidence="3">Uncharacterized protein</fullName>
    </submittedName>
</protein>
<feature type="region of interest" description="Disordered" evidence="2">
    <location>
        <begin position="1"/>
        <end position="30"/>
    </location>
</feature>
<keyword evidence="1" id="KW-0175">Coiled coil</keyword>
<feature type="compositionally biased region" description="Low complexity" evidence="2">
    <location>
        <begin position="801"/>
        <end position="822"/>
    </location>
</feature>
<reference evidence="3 4" key="1">
    <citation type="journal article" date="2019" name="Nat. Ecol. Evol.">
        <title>Megaphylogeny resolves global patterns of mushroom evolution.</title>
        <authorList>
            <person name="Varga T."/>
            <person name="Krizsan K."/>
            <person name="Foldi C."/>
            <person name="Dima B."/>
            <person name="Sanchez-Garcia M."/>
            <person name="Sanchez-Ramirez S."/>
            <person name="Szollosi G.J."/>
            <person name="Szarkandi J.G."/>
            <person name="Papp V."/>
            <person name="Albert L."/>
            <person name="Andreopoulos W."/>
            <person name="Angelini C."/>
            <person name="Antonin V."/>
            <person name="Barry K.W."/>
            <person name="Bougher N.L."/>
            <person name="Buchanan P."/>
            <person name="Buyck B."/>
            <person name="Bense V."/>
            <person name="Catcheside P."/>
            <person name="Chovatia M."/>
            <person name="Cooper J."/>
            <person name="Damon W."/>
            <person name="Desjardin D."/>
            <person name="Finy P."/>
            <person name="Geml J."/>
            <person name="Haridas S."/>
            <person name="Hughes K."/>
            <person name="Justo A."/>
            <person name="Karasinski D."/>
            <person name="Kautmanova I."/>
            <person name="Kiss B."/>
            <person name="Kocsube S."/>
            <person name="Kotiranta H."/>
            <person name="LaButti K.M."/>
            <person name="Lechner B.E."/>
            <person name="Liimatainen K."/>
            <person name="Lipzen A."/>
            <person name="Lukacs Z."/>
            <person name="Mihaltcheva S."/>
            <person name="Morgado L.N."/>
            <person name="Niskanen T."/>
            <person name="Noordeloos M.E."/>
            <person name="Ohm R.A."/>
            <person name="Ortiz-Santana B."/>
            <person name="Ovrebo C."/>
            <person name="Racz N."/>
            <person name="Riley R."/>
            <person name="Savchenko A."/>
            <person name="Shiryaev A."/>
            <person name="Soop K."/>
            <person name="Spirin V."/>
            <person name="Szebenyi C."/>
            <person name="Tomsovsky M."/>
            <person name="Tulloss R.E."/>
            <person name="Uehling J."/>
            <person name="Grigoriev I.V."/>
            <person name="Vagvolgyi C."/>
            <person name="Papp T."/>
            <person name="Martin F.M."/>
            <person name="Miettinen O."/>
            <person name="Hibbett D.S."/>
            <person name="Nagy L.G."/>
        </authorList>
    </citation>
    <scope>NUCLEOTIDE SEQUENCE [LARGE SCALE GENOMIC DNA]</scope>
    <source>
        <strain evidence="3 4">FP101781</strain>
    </source>
</reference>
<dbReference type="AlphaFoldDB" id="A0A4Y7TT45"/>
<organism evidence="3 4">
    <name type="scientific">Coprinellus micaceus</name>
    <name type="common">Glistening ink-cap mushroom</name>
    <name type="synonym">Coprinus micaceus</name>
    <dbReference type="NCBI Taxonomy" id="71717"/>
    <lineage>
        <taxon>Eukaryota</taxon>
        <taxon>Fungi</taxon>
        <taxon>Dikarya</taxon>
        <taxon>Basidiomycota</taxon>
        <taxon>Agaricomycotina</taxon>
        <taxon>Agaricomycetes</taxon>
        <taxon>Agaricomycetidae</taxon>
        <taxon>Agaricales</taxon>
        <taxon>Agaricineae</taxon>
        <taxon>Psathyrellaceae</taxon>
        <taxon>Coprinellus</taxon>
    </lineage>
</organism>
<keyword evidence="4" id="KW-1185">Reference proteome</keyword>
<feature type="compositionally biased region" description="Low complexity" evidence="2">
    <location>
        <begin position="636"/>
        <end position="653"/>
    </location>
</feature>
<accession>A0A4Y7TT45</accession>
<dbReference type="STRING" id="71717.A0A4Y7TT45"/>
<feature type="compositionally biased region" description="Basic and acidic residues" evidence="2">
    <location>
        <begin position="835"/>
        <end position="845"/>
    </location>
</feature>
<dbReference type="EMBL" id="QPFP01000004">
    <property type="protein sequence ID" value="TEB37357.1"/>
    <property type="molecule type" value="Genomic_DNA"/>
</dbReference>
<sequence>MHSCYSPLDDVPPSPAFEEQQPPSAPSQLSLDEDSVFLSTLNRLLDINSPVPSHSVRVRDRIRKDKQGYRGNVVNHLKIQVLRLRRALRSQQEDSEILKEYTVSVMLEKEHVERELSNLRSRYSEDLAQAKSSRLHLQNVQNELAKLELRFSDAERFILALLDLGLEPPVLREAVSSVLTDGQDGEDALINAVQKASTDADRPVTGPRTSDHYLSALELTINARKELKEKARYAQFWKTVAKSDPANSTIITPSPSDLDSLNEPSVLHRPSVVDDLVYQLRDALAGKPVVGGKSARKAGVADLPSPSHPISQPLPPRNDVLEPTVPDHPLDLTPQPPVAAMPKRSAMKAQPVLREGIVVSSTMQSLAGAARRLSDPNLSLTLLTGNDSPDLRTSQTYELPSLRPPLLPPCIASSFPAPLTQSMRQVKRMSFPLMSSPSSTSRNKQLNDILTSATDSPAGTLRACHALLSLERICAGFSSSSLESLNTTEDDSDPSATRWFTSTDESNSPSSSANDLTSNNSICARPLPAGSSFIGHSGTRKTHEEAPDGRGTNSIQPHYANDAEVGNENTRSPPATPLINGAPTARKTVKWALPLSPESDRSSTPASIPTTSSSSSVELSASSPSRKVRAITLGKARASSSSSPSPSPASGRRAGPKVTKSFSEASSVLKPKPSVVFPTSTKLAGPAKPESRVSSPVTTPPRRGQPAPDSTETVKTQLPPSVPPRSPLRSQGSRLALQPRPRESVPGVERPKPSVSQSLESDRDGTGVDSVVVTTVPQTSSAANMRLYDYTSPVRPLNVVKKNSPRPSNSSKTSSSSSSQSKPLPPTPPNTQKRRSSDSPAKEGEQYCFEPPPPPTYSPRLSIASLLCGFSSSSSAFTAFSD</sequence>
<evidence type="ECO:0000313" key="3">
    <source>
        <dbReference type="EMBL" id="TEB37357.1"/>
    </source>
</evidence>
<feature type="region of interest" description="Disordered" evidence="2">
    <location>
        <begin position="289"/>
        <end position="324"/>
    </location>
</feature>
<dbReference type="Proteomes" id="UP000298030">
    <property type="component" value="Unassembled WGS sequence"/>
</dbReference>
<feature type="region of interest" description="Disordered" evidence="2">
    <location>
        <begin position="595"/>
        <end position="855"/>
    </location>
</feature>
<evidence type="ECO:0000313" key="4">
    <source>
        <dbReference type="Proteomes" id="UP000298030"/>
    </source>
</evidence>
<gene>
    <name evidence="3" type="ORF">FA13DRAFT_900482</name>
</gene>
<evidence type="ECO:0000256" key="1">
    <source>
        <dbReference type="SAM" id="Coils"/>
    </source>
</evidence>
<evidence type="ECO:0000256" key="2">
    <source>
        <dbReference type="SAM" id="MobiDB-lite"/>
    </source>
</evidence>